<sequence length="563" mass="62040">MASHIKWALEKVAVGNESGLTTAQLMLTNDDLRPVEPERRQWKWTNYIAFWIADSLNINTWMISSSMIVDGLSWWQSWICVWIGYFIAAGFVCLTGRIGAVYHISFPVTARASFGIWGSFWPVLNRVVMAMIWYGVQGYIGGQCVTLMIEAIWPSYRHLHNGLSASAGVDTKGFVSFFIFWLLSLPALWFPVHKVRHLFTVKAIYSPIAAIAFFAWAISRAHGIGPIVHQPNTVHGSTLGWAVVKAIMTCIGNFAALIMNDPDFSRFARTPKDALWSQLFTIPIGFGITSFIGIIASSSSSVIFGEAVWNPLDLLGKFLDGASSGQRFGIFVIATGFALAQLGTNISANSVSAGTDLTALLPRYLNIRRGSYICAAVGLAMCPWNLVASSNQFTTYLSAYSLFLSAIAGVMICDYYIIRRGFLDIKALYSARKSDPYFYTYGFSWRAYASYLAGILINIVGFAGAVGREVPIGAQYIYNINYFSGVLVSGGMYYILTRLFPVPATSDHWHEADVDIDHFSVAYGQEVGDEEGSEYGARRSISDPLSGDDHKDQKGPNAASMKV</sequence>
<dbReference type="Pfam" id="PF02133">
    <property type="entry name" value="Transp_cyt_pur"/>
    <property type="match status" value="1"/>
</dbReference>
<dbReference type="FunFam" id="1.10.4160.10:FF:000001">
    <property type="entry name" value="Uracil permease, putative"/>
    <property type="match status" value="1"/>
</dbReference>
<feature type="region of interest" description="Disordered" evidence="6">
    <location>
        <begin position="528"/>
        <end position="563"/>
    </location>
</feature>
<feature type="transmembrane region" description="Helical" evidence="7">
    <location>
        <begin position="199"/>
        <end position="218"/>
    </location>
</feature>
<reference evidence="8" key="1">
    <citation type="submission" date="2022-11" db="EMBL/GenBank/DDBJ databases">
        <authorList>
            <person name="Petersen C."/>
        </authorList>
    </citation>
    <scope>NUCLEOTIDE SEQUENCE</scope>
    <source>
        <strain evidence="8">IBT 21917</strain>
    </source>
</reference>
<evidence type="ECO:0000313" key="9">
    <source>
        <dbReference type="Proteomes" id="UP001146351"/>
    </source>
</evidence>
<evidence type="ECO:0000256" key="4">
    <source>
        <dbReference type="ARBA" id="ARBA00022989"/>
    </source>
</evidence>
<feature type="compositionally biased region" description="Basic and acidic residues" evidence="6">
    <location>
        <begin position="536"/>
        <end position="554"/>
    </location>
</feature>
<evidence type="ECO:0000256" key="2">
    <source>
        <dbReference type="ARBA" id="ARBA00008974"/>
    </source>
</evidence>
<evidence type="ECO:0000256" key="7">
    <source>
        <dbReference type="SAM" id="Phobius"/>
    </source>
</evidence>
<keyword evidence="9" id="KW-1185">Reference proteome</keyword>
<dbReference type="AlphaFoldDB" id="A0A9W9LLA2"/>
<dbReference type="Proteomes" id="UP001146351">
    <property type="component" value="Unassembled WGS sequence"/>
</dbReference>
<gene>
    <name evidence="8" type="ORF">N7492_007021</name>
</gene>
<dbReference type="PANTHER" id="PTHR30618">
    <property type="entry name" value="NCS1 FAMILY PURINE/PYRIMIDINE TRANSPORTER"/>
    <property type="match status" value="1"/>
</dbReference>
<proteinExistence type="inferred from homology"/>
<feature type="transmembrane region" description="Helical" evidence="7">
    <location>
        <begin position="476"/>
        <end position="496"/>
    </location>
</feature>
<dbReference type="GO" id="GO:0015205">
    <property type="term" value="F:nucleobase transmembrane transporter activity"/>
    <property type="evidence" value="ECO:0007669"/>
    <property type="project" value="TreeGrafter"/>
</dbReference>
<comment type="subcellular location">
    <subcellularLocation>
        <location evidence="1">Membrane</location>
        <topology evidence="1">Multi-pass membrane protein</topology>
    </subcellularLocation>
</comment>
<feature type="transmembrane region" description="Helical" evidence="7">
    <location>
        <begin position="399"/>
        <end position="418"/>
    </location>
</feature>
<organism evidence="8 9">
    <name type="scientific">Penicillium capsulatum</name>
    <dbReference type="NCBI Taxonomy" id="69766"/>
    <lineage>
        <taxon>Eukaryota</taxon>
        <taxon>Fungi</taxon>
        <taxon>Dikarya</taxon>
        <taxon>Ascomycota</taxon>
        <taxon>Pezizomycotina</taxon>
        <taxon>Eurotiomycetes</taxon>
        <taxon>Eurotiomycetidae</taxon>
        <taxon>Eurotiales</taxon>
        <taxon>Aspergillaceae</taxon>
        <taxon>Penicillium</taxon>
    </lineage>
</organism>
<dbReference type="EMBL" id="JAPQKO010000005">
    <property type="protein sequence ID" value="KAJ5161629.1"/>
    <property type="molecule type" value="Genomic_DNA"/>
</dbReference>
<keyword evidence="5 7" id="KW-0472">Membrane</keyword>
<dbReference type="InterPro" id="IPR045225">
    <property type="entry name" value="Uracil/uridine/allantoin_perm"/>
</dbReference>
<dbReference type="InterPro" id="IPR001248">
    <property type="entry name" value="Pur-cyt_permease"/>
</dbReference>
<evidence type="ECO:0000256" key="1">
    <source>
        <dbReference type="ARBA" id="ARBA00004141"/>
    </source>
</evidence>
<dbReference type="Gene3D" id="1.10.4160.10">
    <property type="entry name" value="Hydantoin permease"/>
    <property type="match status" value="1"/>
</dbReference>
<feature type="transmembrane region" description="Helical" evidence="7">
    <location>
        <begin position="279"/>
        <end position="308"/>
    </location>
</feature>
<feature type="transmembrane region" description="Helical" evidence="7">
    <location>
        <begin position="238"/>
        <end position="258"/>
    </location>
</feature>
<dbReference type="GO" id="GO:0005886">
    <property type="term" value="C:plasma membrane"/>
    <property type="evidence" value="ECO:0007669"/>
    <property type="project" value="TreeGrafter"/>
</dbReference>
<dbReference type="OrthoDB" id="2018619at2759"/>
<dbReference type="PANTHER" id="PTHR30618:SF2">
    <property type="entry name" value="ALLANTOIN PERMEASE-RELATED"/>
    <property type="match status" value="1"/>
</dbReference>
<dbReference type="NCBIfam" id="TIGR00800">
    <property type="entry name" value="ncs1"/>
    <property type="match status" value="1"/>
</dbReference>
<keyword evidence="3 7" id="KW-0812">Transmembrane</keyword>
<evidence type="ECO:0000256" key="3">
    <source>
        <dbReference type="ARBA" id="ARBA00022692"/>
    </source>
</evidence>
<feature type="transmembrane region" description="Helical" evidence="7">
    <location>
        <begin position="369"/>
        <end position="387"/>
    </location>
</feature>
<comment type="caution">
    <text evidence="8">The sequence shown here is derived from an EMBL/GenBank/DDBJ whole genome shotgun (WGS) entry which is preliminary data.</text>
</comment>
<evidence type="ECO:0000256" key="5">
    <source>
        <dbReference type="ARBA" id="ARBA00023136"/>
    </source>
</evidence>
<evidence type="ECO:0000256" key="6">
    <source>
        <dbReference type="SAM" id="MobiDB-lite"/>
    </source>
</evidence>
<feature type="transmembrane region" description="Helical" evidence="7">
    <location>
        <begin position="48"/>
        <end position="69"/>
    </location>
</feature>
<feature type="transmembrane region" description="Helical" evidence="7">
    <location>
        <begin position="75"/>
        <end position="94"/>
    </location>
</feature>
<accession>A0A9W9LLA2</accession>
<reference evidence="8" key="2">
    <citation type="journal article" date="2023" name="IMA Fungus">
        <title>Comparative genomic study of the Penicillium genus elucidates a diverse pangenome and 15 lateral gene transfer events.</title>
        <authorList>
            <person name="Petersen C."/>
            <person name="Sorensen T."/>
            <person name="Nielsen M.R."/>
            <person name="Sondergaard T.E."/>
            <person name="Sorensen J.L."/>
            <person name="Fitzpatrick D.A."/>
            <person name="Frisvad J.C."/>
            <person name="Nielsen K.L."/>
        </authorList>
    </citation>
    <scope>NUCLEOTIDE SEQUENCE</scope>
    <source>
        <strain evidence="8">IBT 21917</strain>
    </source>
</reference>
<name>A0A9W9LLA2_9EURO</name>
<dbReference type="InterPro" id="IPR012681">
    <property type="entry name" value="NCS1"/>
</dbReference>
<evidence type="ECO:0000313" key="8">
    <source>
        <dbReference type="EMBL" id="KAJ5161629.1"/>
    </source>
</evidence>
<dbReference type="CDD" id="cd11482">
    <property type="entry name" value="SLC-NCS1sbd_NRT1-like"/>
    <property type="match status" value="1"/>
</dbReference>
<feature type="transmembrane region" description="Helical" evidence="7">
    <location>
        <begin position="173"/>
        <end position="192"/>
    </location>
</feature>
<comment type="similarity">
    <text evidence="2">Belongs to the purine-cytosine permease (2.A.39) family.</text>
</comment>
<feature type="transmembrane region" description="Helical" evidence="7">
    <location>
        <begin position="438"/>
        <end position="464"/>
    </location>
</feature>
<protein>
    <submittedName>
        <fullName evidence="8">Uracil permease</fullName>
    </submittedName>
</protein>
<keyword evidence="4 7" id="KW-1133">Transmembrane helix</keyword>